<feature type="transmembrane region" description="Helical" evidence="1">
    <location>
        <begin position="21"/>
        <end position="40"/>
    </location>
</feature>
<gene>
    <name evidence="2" type="ORF">EDEG_03830</name>
</gene>
<dbReference type="EMBL" id="AFBI03000131">
    <property type="protein sequence ID" value="EJW01627.1"/>
    <property type="molecule type" value="Genomic_DNA"/>
</dbReference>
<evidence type="ECO:0000256" key="1">
    <source>
        <dbReference type="SAM" id="Phobius"/>
    </source>
</evidence>
<feature type="transmembrane region" description="Helical" evidence="1">
    <location>
        <begin position="60"/>
        <end position="79"/>
    </location>
</feature>
<protein>
    <submittedName>
        <fullName evidence="2">Uncharacterized protein</fullName>
    </submittedName>
</protein>
<reference evidence="2 3" key="1">
    <citation type="submission" date="2011-08" db="EMBL/GenBank/DDBJ databases">
        <authorList>
            <person name="Liu Z.J."/>
            <person name="Shi F.L."/>
            <person name="Lu J.Q."/>
            <person name="Li M."/>
            <person name="Wang Z.L."/>
        </authorList>
    </citation>
    <scope>NUCLEOTIDE SEQUENCE [LARGE SCALE GENOMIC DNA]</scope>
    <source>
        <strain evidence="2 3">USNM 41457</strain>
    </source>
</reference>
<comment type="caution">
    <text evidence="2">The sequence shown here is derived from an EMBL/GenBank/DDBJ whole genome shotgun (WGS) entry which is preliminary data.</text>
</comment>
<feature type="transmembrane region" description="Helical" evidence="1">
    <location>
        <begin position="99"/>
        <end position="116"/>
    </location>
</feature>
<dbReference type="InParanoid" id="J9DJV6"/>
<organism evidence="2 3">
    <name type="scientific">Edhazardia aedis (strain USNM 41457)</name>
    <name type="common">Microsporidian parasite</name>
    <dbReference type="NCBI Taxonomy" id="1003232"/>
    <lineage>
        <taxon>Eukaryota</taxon>
        <taxon>Fungi</taxon>
        <taxon>Fungi incertae sedis</taxon>
        <taxon>Microsporidia</taxon>
        <taxon>Edhazardia</taxon>
    </lineage>
</organism>
<name>J9DJV6_EDHAE</name>
<proteinExistence type="predicted"/>
<evidence type="ECO:0000313" key="2">
    <source>
        <dbReference type="EMBL" id="EJW01627.1"/>
    </source>
</evidence>
<dbReference type="AlphaFoldDB" id="J9DJV6"/>
<reference evidence="3" key="2">
    <citation type="submission" date="2015-07" db="EMBL/GenBank/DDBJ databases">
        <title>Contrasting host-pathogen interactions and genome evolution in two generalist and specialist microsporidian pathogens of mosquitoes.</title>
        <authorList>
            <consortium name="The Broad Institute Genomics Platform"/>
            <consortium name="The Broad Institute Genome Sequencing Center for Infectious Disease"/>
            <person name="Cuomo C.A."/>
            <person name="Sanscrainte N.D."/>
            <person name="Goldberg J.M."/>
            <person name="Heiman D."/>
            <person name="Young S."/>
            <person name="Zeng Q."/>
            <person name="Becnel J.J."/>
            <person name="Birren B.W."/>
        </authorList>
    </citation>
    <scope>NUCLEOTIDE SEQUENCE [LARGE SCALE GENOMIC DNA]</scope>
    <source>
        <strain evidence="3">USNM 41457</strain>
    </source>
</reference>
<keyword evidence="1" id="KW-0812">Transmembrane</keyword>
<keyword evidence="1" id="KW-0472">Membrane</keyword>
<sequence length="139" mass="17034">MLKRKTYNLCYSLKIININGCIKALFTRLITILYPFRIFYRKLGNRCHKILASYKMFQKICIFFAKVFIFFLFFFYLIIIKTLKFIHFIIKYYKKTNKMLFIANLNYLIFECIYYYDLFTQNGITFENLFNIKIKSIIS</sequence>
<keyword evidence="1" id="KW-1133">Transmembrane helix</keyword>
<accession>J9DJV6</accession>
<keyword evidence="3" id="KW-1185">Reference proteome</keyword>
<dbReference type="Proteomes" id="UP000003163">
    <property type="component" value="Unassembled WGS sequence"/>
</dbReference>
<dbReference type="VEuPathDB" id="MicrosporidiaDB:EDEG_03830"/>
<evidence type="ECO:0000313" key="3">
    <source>
        <dbReference type="Proteomes" id="UP000003163"/>
    </source>
</evidence>
<dbReference type="HOGENOM" id="CLU_1845073_0_0_1"/>